<evidence type="ECO:0000313" key="2">
    <source>
        <dbReference type="EMBL" id="QQC92631.1"/>
    </source>
</evidence>
<dbReference type="RefSeq" id="WP_198504304.1">
    <property type="nucleotide sequence ID" value="NZ_CP065959.1"/>
</dbReference>
<gene>
    <name evidence="2" type="ORF">I8755_32810</name>
</gene>
<feature type="repeat" description="WD" evidence="1">
    <location>
        <begin position="90"/>
        <end position="120"/>
    </location>
</feature>
<dbReference type="Gene3D" id="2.130.10.10">
    <property type="entry name" value="YVTN repeat-like/Quinoprotein amine dehydrogenase"/>
    <property type="match status" value="1"/>
</dbReference>
<name>A0A7T4PM25_9ACTN</name>
<dbReference type="PANTHER" id="PTHR19879:SF9">
    <property type="entry name" value="TRANSCRIPTION INITIATION FACTOR TFIID SUBUNIT 5"/>
    <property type="match status" value="1"/>
</dbReference>
<dbReference type="InterPro" id="IPR015943">
    <property type="entry name" value="WD40/YVTN_repeat-like_dom_sf"/>
</dbReference>
<dbReference type="SUPFAM" id="SSF50978">
    <property type="entry name" value="WD40 repeat-like"/>
    <property type="match status" value="1"/>
</dbReference>
<dbReference type="InterPro" id="IPR036322">
    <property type="entry name" value="WD40_repeat_dom_sf"/>
</dbReference>
<evidence type="ECO:0000256" key="1">
    <source>
        <dbReference type="PROSITE-ProRule" id="PRU00221"/>
    </source>
</evidence>
<dbReference type="SMART" id="SM00320">
    <property type="entry name" value="WD40"/>
    <property type="match status" value="2"/>
</dbReference>
<dbReference type="Pfam" id="PF00400">
    <property type="entry name" value="WD40"/>
    <property type="match status" value="2"/>
</dbReference>
<dbReference type="AlphaFoldDB" id="A0A7T4PM25"/>
<protein>
    <recommendedName>
        <fullName evidence="4">WD40 repeat domain-containing protein</fullName>
    </recommendedName>
</protein>
<dbReference type="Proteomes" id="UP000596130">
    <property type="component" value="Chromosome"/>
</dbReference>
<organism evidence="2 3">
    <name type="scientific">Streptomyces alfalfae</name>
    <dbReference type="NCBI Taxonomy" id="1642299"/>
    <lineage>
        <taxon>Bacteria</taxon>
        <taxon>Bacillati</taxon>
        <taxon>Actinomycetota</taxon>
        <taxon>Actinomycetes</taxon>
        <taxon>Kitasatosporales</taxon>
        <taxon>Streptomycetaceae</taxon>
        <taxon>Streptomyces</taxon>
    </lineage>
</organism>
<dbReference type="EMBL" id="CP065959">
    <property type="protein sequence ID" value="QQC92631.1"/>
    <property type="molecule type" value="Genomic_DNA"/>
</dbReference>
<dbReference type="InterPro" id="IPR001680">
    <property type="entry name" value="WD40_rpt"/>
</dbReference>
<dbReference type="PROSITE" id="PS50082">
    <property type="entry name" value="WD_REPEATS_2"/>
    <property type="match status" value="2"/>
</dbReference>
<feature type="repeat" description="WD" evidence="1">
    <location>
        <begin position="47"/>
        <end position="78"/>
    </location>
</feature>
<proteinExistence type="predicted"/>
<evidence type="ECO:0000313" key="3">
    <source>
        <dbReference type="Proteomes" id="UP000596130"/>
    </source>
</evidence>
<dbReference type="PANTHER" id="PTHR19879">
    <property type="entry name" value="TRANSCRIPTION INITIATION FACTOR TFIID"/>
    <property type="match status" value="1"/>
</dbReference>
<dbReference type="PROSITE" id="PS50294">
    <property type="entry name" value="WD_REPEATS_REGION"/>
    <property type="match status" value="2"/>
</dbReference>
<evidence type="ECO:0008006" key="4">
    <source>
        <dbReference type="Google" id="ProtNLM"/>
    </source>
</evidence>
<sequence>MRVRRAGRLPPVLNTRAMAAAATGVRGPPETSPTAAPSPRYALAYAPPVHTGPVVSAEFSRDGRLLATASRDRTVRLWHPATGLPVGEPLDGHTDQVWSVAFSPDGGLLATAGHDNTMRVHGHGGPRTPAPSTVASSALRAVEHVLSQGHHVPLPALRRQQASHFLAPVVSDMKGPHADHWSRGKNVGFREWVADWLCQRPGVRVSSRSPVPRAPRRASCADRASTVLPGARGIRTT</sequence>
<reference evidence="2 3" key="1">
    <citation type="submission" date="2020-12" db="EMBL/GenBank/DDBJ databases">
        <title>Identification and biosynthesis of polyene macrolides produced by Streptomyces alfalfae Men-myco-93-63.</title>
        <authorList>
            <person name="Liu D."/>
            <person name="Li Y."/>
            <person name="Liu L."/>
            <person name="Han X."/>
            <person name="Shen F."/>
        </authorList>
    </citation>
    <scope>NUCLEOTIDE SEQUENCE [LARGE SCALE GENOMIC DNA]</scope>
    <source>
        <strain evidence="2 3">Men-myco-93-63</strain>
    </source>
</reference>
<accession>A0A7T4PM25</accession>
<keyword evidence="1" id="KW-0853">WD repeat</keyword>